<dbReference type="AlphaFoldDB" id="A0A9N8DRX7"/>
<protein>
    <submittedName>
        <fullName evidence="1">Uncharacterized protein</fullName>
    </submittedName>
</protein>
<sequence length="132" mass="14330">MSSTNNSKVFLAGWLEGDAAKKVRDVLVAAGAMIEMVGNVMTVVSVPAENSSAPADVPEDAPEEDGGVAHLADSLDDIKFNKFEARDSFDLDFDSDEEDDRIAALAYKPSKPSSDNKYDFTEVLDSQDLNFY</sequence>
<evidence type="ECO:0000313" key="1">
    <source>
        <dbReference type="EMBL" id="CAB9505610.1"/>
    </source>
</evidence>
<dbReference type="EMBL" id="CAICTM010000236">
    <property type="protein sequence ID" value="CAB9505610.1"/>
    <property type="molecule type" value="Genomic_DNA"/>
</dbReference>
<gene>
    <name evidence="1" type="ORF">SEMRO_237_G095270.1</name>
</gene>
<organism evidence="1 2">
    <name type="scientific">Seminavis robusta</name>
    <dbReference type="NCBI Taxonomy" id="568900"/>
    <lineage>
        <taxon>Eukaryota</taxon>
        <taxon>Sar</taxon>
        <taxon>Stramenopiles</taxon>
        <taxon>Ochrophyta</taxon>
        <taxon>Bacillariophyta</taxon>
        <taxon>Bacillariophyceae</taxon>
        <taxon>Bacillariophycidae</taxon>
        <taxon>Naviculales</taxon>
        <taxon>Naviculaceae</taxon>
        <taxon>Seminavis</taxon>
    </lineage>
</organism>
<proteinExistence type="predicted"/>
<keyword evidence="2" id="KW-1185">Reference proteome</keyword>
<evidence type="ECO:0000313" key="2">
    <source>
        <dbReference type="Proteomes" id="UP001153069"/>
    </source>
</evidence>
<accession>A0A9N8DRX7</accession>
<reference evidence="1" key="1">
    <citation type="submission" date="2020-06" db="EMBL/GenBank/DDBJ databases">
        <authorList>
            <consortium name="Plant Systems Biology data submission"/>
        </authorList>
    </citation>
    <scope>NUCLEOTIDE SEQUENCE</scope>
    <source>
        <strain evidence="1">D6</strain>
    </source>
</reference>
<comment type="caution">
    <text evidence="1">The sequence shown here is derived from an EMBL/GenBank/DDBJ whole genome shotgun (WGS) entry which is preliminary data.</text>
</comment>
<dbReference type="Proteomes" id="UP001153069">
    <property type="component" value="Unassembled WGS sequence"/>
</dbReference>
<name>A0A9N8DRX7_9STRA</name>